<evidence type="ECO:0000256" key="3">
    <source>
        <dbReference type="ARBA" id="ARBA00022833"/>
    </source>
</evidence>
<dbReference type="PANTHER" id="PTHR33337">
    <property type="entry name" value="GFA DOMAIN-CONTAINING PROTEIN"/>
    <property type="match status" value="1"/>
</dbReference>
<dbReference type="EMBL" id="JAEPRQ010000002">
    <property type="protein sequence ID" value="MBK4215952.1"/>
    <property type="molecule type" value="Genomic_DNA"/>
</dbReference>
<keyword evidence="4" id="KW-0456">Lyase</keyword>
<gene>
    <name evidence="6" type="ORF">JJJ17_08455</name>
</gene>
<keyword evidence="2" id="KW-0479">Metal-binding</keyword>
<sequence>MKRPELPMEGACRCGRIHIRIDALPIMTAACHCTGCQSMSGSAFSLTAMIPGTAFTVTRGEPVVGGLRSPGLDHMFCPECMTWMFTRITGVDAFVNLRPTMLADASWFEPFIDTFVSEKLPWAATPARHQFDGFPPTEDYAPLMQEFAGLWEDGDAPGQAQHH</sequence>
<evidence type="ECO:0000313" key="6">
    <source>
        <dbReference type="EMBL" id="MBK4215952.1"/>
    </source>
</evidence>
<accession>A0A934SDM3</accession>
<dbReference type="InterPro" id="IPR006913">
    <property type="entry name" value="CENP-V/GFA"/>
</dbReference>
<evidence type="ECO:0000313" key="7">
    <source>
        <dbReference type="Proteomes" id="UP000640485"/>
    </source>
</evidence>
<dbReference type="PANTHER" id="PTHR33337:SF40">
    <property type="entry name" value="CENP-V_GFA DOMAIN-CONTAINING PROTEIN-RELATED"/>
    <property type="match status" value="1"/>
</dbReference>
<dbReference type="GO" id="GO:0046872">
    <property type="term" value="F:metal ion binding"/>
    <property type="evidence" value="ECO:0007669"/>
    <property type="project" value="UniProtKB-KW"/>
</dbReference>
<dbReference type="InterPro" id="IPR011057">
    <property type="entry name" value="Mss4-like_sf"/>
</dbReference>
<comment type="caution">
    <text evidence="6">The sequence shown here is derived from an EMBL/GenBank/DDBJ whole genome shotgun (WGS) entry which is preliminary data.</text>
</comment>
<keyword evidence="3" id="KW-0862">Zinc</keyword>
<dbReference type="AlphaFoldDB" id="A0A934SDM3"/>
<organism evidence="6 7">
    <name type="scientific">Paracoccus caeni</name>
    <dbReference type="NCBI Taxonomy" id="657651"/>
    <lineage>
        <taxon>Bacteria</taxon>
        <taxon>Pseudomonadati</taxon>
        <taxon>Pseudomonadota</taxon>
        <taxon>Alphaproteobacteria</taxon>
        <taxon>Rhodobacterales</taxon>
        <taxon>Paracoccaceae</taxon>
        <taxon>Paracoccus</taxon>
    </lineage>
</organism>
<dbReference type="Proteomes" id="UP000640485">
    <property type="component" value="Unassembled WGS sequence"/>
</dbReference>
<protein>
    <submittedName>
        <fullName evidence="6">GFA family protein</fullName>
    </submittedName>
</protein>
<reference evidence="6" key="1">
    <citation type="submission" date="2021-01" db="EMBL/GenBank/DDBJ databases">
        <title>Paracoccus amoyensis sp. nov., isolated from the surface seawater along the coast of Xiamen Island, China.</title>
        <authorList>
            <person name="Lyu L."/>
        </authorList>
    </citation>
    <scope>NUCLEOTIDE SEQUENCE</scope>
    <source>
        <strain evidence="6">MJ17</strain>
    </source>
</reference>
<dbReference type="Gene3D" id="3.90.1590.10">
    <property type="entry name" value="glutathione-dependent formaldehyde- activating enzyme (gfa)"/>
    <property type="match status" value="1"/>
</dbReference>
<name>A0A934SDM3_9RHOB</name>
<dbReference type="GO" id="GO:0016846">
    <property type="term" value="F:carbon-sulfur lyase activity"/>
    <property type="evidence" value="ECO:0007669"/>
    <property type="project" value="InterPro"/>
</dbReference>
<dbReference type="SUPFAM" id="SSF51316">
    <property type="entry name" value="Mss4-like"/>
    <property type="match status" value="1"/>
</dbReference>
<dbReference type="PROSITE" id="PS51891">
    <property type="entry name" value="CENP_V_GFA"/>
    <property type="match status" value="1"/>
</dbReference>
<evidence type="ECO:0000259" key="5">
    <source>
        <dbReference type="PROSITE" id="PS51891"/>
    </source>
</evidence>
<feature type="domain" description="CENP-V/GFA" evidence="5">
    <location>
        <begin position="8"/>
        <end position="109"/>
    </location>
</feature>
<evidence type="ECO:0000256" key="1">
    <source>
        <dbReference type="ARBA" id="ARBA00005495"/>
    </source>
</evidence>
<dbReference type="RefSeq" id="WP_200685384.1">
    <property type="nucleotide sequence ID" value="NZ_JAEPRQ010000002.1"/>
</dbReference>
<evidence type="ECO:0000256" key="2">
    <source>
        <dbReference type="ARBA" id="ARBA00022723"/>
    </source>
</evidence>
<dbReference type="Pfam" id="PF04828">
    <property type="entry name" value="GFA"/>
    <property type="match status" value="1"/>
</dbReference>
<proteinExistence type="inferred from homology"/>
<comment type="similarity">
    <text evidence="1">Belongs to the Gfa family.</text>
</comment>
<keyword evidence="7" id="KW-1185">Reference proteome</keyword>
<evidence type="ECO:0000256" key="4">
    <source>
        <dbReference type="ARBA" id="ARBA00023239"/>
    </source>
</evidence>